<gene>
    <name evidence="2" type="ORF">COA96_07375</name>
</gene>
<dbReference type="Gene3D" id="1.10.510.10">
    <property type="entry name" value="Transferase(Phosphotransferase) domain 1"/>
    <property type="match status" value="1"/>
</dbReference>
<name>A0A2A5B1K5_9GAMM</name>
<comment type="caution">
    <text evidence="2">The sequence shown here is derived from an EMBL/GenBank/DDBJ whole genome shotgun (WGS) entry which is preliminary data.</text>
</comment>
<organism evidence="2 3">
    <name type="scientific">SAR86 cluster bacterium</name>
    <dbReference type="NCBI Taxonomy" id="2030880"/>
    <lineage>
        <taxon>Bacteria</taxon>
        <taxon>Pseudomonadati</taxon>
        <taxon>Pseudomonadota</taxon>
        <taxon>Gammaproteobacteria</taxon>
        <taxon>SAR86 cluster</taxon>
    </lineage>
</organism>
<evidence type="ECO:0000313" key="3">
    <source>
        <dbReference type="Proteomes" id="UP000218327"/>
    </source>
</evidence>
<dbReference type="InterPro" id="IPR011009">
    <property type="entry name" value="Kinase-like_dom_sf"/>
</dbReference>
<dbReference type="PROSITE" id="PS50011">
    <property type="entry name" value="PROTEIN_KINASE_DOM"/>
    <property type="match status" value="1"/>
</dbReference>
<dbReference type="EMBL" id="NVVJ01000017">
    <property type="protein sequence ID" value="PCJ25447.1"/>
    <property type="molecule type" value="Genomic_DNA"/>
</dbReference>
<dbReference type="PROSITE" id="PS00108">
    <property type="entry name" value="PROTEIN_KINASE_ST"/>
    <property type="match status" value="1"/>
</dbReference>
<reference evidence="3" key="1">
    <citation type="submission" date="2017-08" db="EMBL/GenBank/DDBJ databases">
        <title>A dynamic microbial community with high functional redundancy inhabits the cold, oxic subseafloor aquifer.</title>
        <authorList>
            <person name="Tully B.J."/>
            <person name="Wheat C.G."/>
            <person name="Glazer B.T."/>
            <person name="Huber J.A."/>
        </authorList>
    </citation>
    <scope>NUCLEOTIDE SEQUENCE [LARGE SCALE GENOMIC DNA]</scope>
</reference>
<accession>A0A2A5B1K5</accession>
<dbReference type="Proteomes" id="UP000218327">
    <property type="component" value="Unassembled WGS sequence"/>
</dbReference>
<evidence type="ECO:0000259" key="1">
    <source>
        <dbReference type="PROSITE" id="PS50011"/>
    </source>
</evidence>
<dbReference type="SUPFAM" id="SSF56112">
    <property type="entry name" value="Protein kinase-like (PK-like)"/>
    <property type="match status" value="2"/>
</dbReference>
<dbReference type="InterPro" id="IPR008271">
    <property type="entry name" value="Ser/Thr_kinase_AS"/>
</dbReference>
<feature type="domain" description="Protein kinase" evidence="1">
    <location>
        <begin position="287"/>
        <end position="494"/>
    </location>
</feature>
<evidence type="ECO:0000313" key="2">
    <source>
        <dbReference type="EMBL" id="PCJ25447.1"/>
    </source>
</evidence>
<dbReference type="AlphaFoldDB" id="A0A2A5B1K5"/>
<protein>
    <recommendedName>
        <fullName evidence="1">Protein kinase domain-containing protein</fullName>
    </recommendedName>
</protein>
<sequence>MTPLSCAELNSMGRNISTPFYLSLSQVPKGQDILKIESILRLVPGRRLVALAQWNGKQVIAKLFFHARHFKRNMRRDLEGINQLIQSDIPTPALLMQGLMEDQRGGVLITEYLHHGTPLAVLFDNADSETTKDEVMSLAIKLIAQCHQSGICQSDIHLDNFMRWGERVYLLDGGGIVSEEGGLDSKARLQNLALFFAQFSIAGDEKITSLLQIYQNHTSVISDNDNAGFHEQVKLARRQRLSKFERKLFRSTSASGSERSIRKFCVYDRSIYSPELERFIENPDAYIKPENMLKKGNSSTVALVKIDDRDYVLKRYNIKNFWHGLSRSCRPSRAHHSWRNASVLEMLGIGTAHPYLFIEERLFWIFRRRAYFLCERVLGEDLGTQWKNANLINEQKENLVQDKFKEVADLFRQLFERMSDYRISHGDMKATNFIIRDKQLVVLDLDSMKRHKSLNTFQRSIEADLVRFQKNWINSSLELPVKNMCEQIEQYRAG</sequence>
<dbReference type="InterPro" id="IPR000719">
    <property type="entry name" value="Prot_kinase_dom"/>
</dbReference>
<proteinExistence type="predicted"/>
<dbReference type="GO" id="GO:0005524">
    <property type="term" value="F:ATP binding"/>
    <property type="evidence" value="ECO:0007669"/>
    <property type="project" value="InterPro"/>
</dbReference>
<dbReference type="GO" id="GO:0004672">
    <property type="term" value="F:protein kinase activity"/>
    <property type="evidence" value="ECO:0007669"/>
    <property type="project" value="InterPro"/>
</dbReference>
<dbReference type="Pfam" id="PF06293">
    <property type="entry name" value="Kdo"/>
    <property type="match status" value="1"/>
</dbReference>